<dbReference type="Proteomes" id="UP000268696">
    <property type="component" value="Chromosome"/>
</dbReference>
<protein>
    <submittedName>
        <fullName evidence="1">Uncharacterized protein</fullName>
    </submittedName>
</protein>
<name>A0A3G7UAA8_9PSED</name>
<proteinExistence type="predicted"/>
<reference evidence="1 2" key="1">
    <citation type="submission" date="2018-03" db="EMBL/GenBank/DDBJ databases">
        <title>Diversity of phytobeneficial traits revealed by whole-genome analysis of worldwide-isolated phenazine-producing Pseudomonas spp.</title>
        <authorList>
            <person name="Biessy A."/>
            <person name="Novinscak A."/>
            <person name="Blom J."/>
            <person name="Leger G."/>
            <person name="Thomashow L.S."/>
            <person name="Cazorla F.M."/>
            <person name="Josic D."/>
            <person name="Filion M."/>
        </authorList>
    </citation>
    <scope>NUCLEOTIDE SEQUENCE [LARGE SCALE GENOMIC DNA]</scope>
    <source>
        <strain evidence="1 2">30B</strain>
    </source>
</reference>
<evidence type="ECO:0000313" key="1">
    <source>
        <dbReference type="EMBL" id="AZE55548.1"/>
    </source>
</evidence>
<sequence length="32" mass="3504">MSVATLASRCDRLDCRAQDGLGDYLKSLMQVS</sequence>
<dbReference type="EMBL" id="CP027754">
    <property type="protein sequence ID" value="AZE55548.1"/>
    <property type="molecule type" value="Genomic_DNA"/>
</dbReference>
<organism evidence="1 2">
    <name type="scientific">Pseudomonas synxantha</name>
    <dbReference type="NCBI Taxonomy" id="47883"/>
    <lineage>
        <taxon>Bacteria</taxon>
        <taxon>Pseudomonadati</taxon>
        <taxon>Pseudomonadota</taxon>
        <taxon>Gammaproteobacteria</taxon>
        <taxon>Pseudomonadales</taxon>
        <taxon>Pseudomonadaceae</taxon>
        <taxon>Pseudomonas</taxon>
    </lineage>
</organism>
<evidence type="ECO:0000313" key="2">
    <source>
        <dbReference type="Proteomes" id="UP000268696"/>
    </source>
</evidence>
<accession>A0A3G7UAA8</accession>
<dbReference type="AlphaFoldDB" id="A0A3G7UAA8"/>
<gene>
    <name evidence="1" type="ORF">C4K03_3395</name>
</gene>